<evidence type="ECO:0000313" key="2">
    <source>
        <dbReference type="Proteomes" id="UP000509302"/>
    </source>
</evidence>
<reference evidence="1 2" key="1">
    <citation type="journal article" date="2006" name="Int. J. Syst. Evol. Microbiol.">
        <title>Costertonia aggregata gen. nov., sp. nov., a mesophilic marine bacterium of the family Flavobacteriaceae, isolated from a mature biofilm.</title>
        <authorList>
            <person name="Kwon K.K."/>
            <person name="Lee Y.K."/>
            <person name="Lee H.K."/>
        </authorList>
    </citation>
    <scope>NUCLEOTIDE SEQUENCE [LARGE SCALE GENOMIC DNA]</scope>
    <source>
        <strain evidence="1 2">KCCM 42265</strain>
    </source>
</reference>
<gene>
    <name evidence="1" type="ORF">HYG79_03795</name>
</gene>
<dbReference type="Proteomes" id="UP000509302">
    <property type="component" value="Chromosome"/>
</dbReference>
<dbReference type="AlphaFoldDB" id="A0A7H9AM98"/>
<accession>A0A7H9AM98</accession>
<dbReference type="Pfam" id="PF17642">
    <property type="entry name" value="TssD"/>
    <property type="match status" value="1"/>
</dbReference>
<evidence type="ECO:0000313" key="1">
    <source>
        <dbReference type="EMBL" id="QLG44504.1"/>
    </source>
</evidence>
<sequence length="235" mass="26758">MSFLAKLFLNGSVLNVLDTNIQFYQGLDPATYRPEILPQGGIFALTVEADGNTDLLGLTISPDTMCKGYIRFYKRDGMSKLTDYEFFDTYIVSYQREFTAFNGRPATDYLTFSPGILRIGDMVFEKWWKVTDLANMEAARNMPVEEEKRPKMLGYHYENEEGTVLENNELKIGQVISLVLKTEDGIGKTVSLDLSDNNRDFEYKGKRLDGDILKGIPIKSSPQKFKLKVVSPWKT</sequence>
<organism evidence="1 2">
    <name type="scientific">Costertonia aggregata</name>
    <dbReference type="NCBI Taxonomy" id="343403"/>
    <lineage>
        <taxon>Bacteria</taxon>
        <taxon>Pseudomonadati</taxon>
        <taxon>Bacteroidota</taxon>
        <taxon>Flavobacteriia</taxon>
        <taxon>Flavobacteriales</taxon>
        <taxon>Flavobacteriaceae</taxon>
        <taxon>Costertonia</taxon>
    </lineage>
</organism>
<dbReference type="RefSeq" id="WP_179240838.1">
    <property type="nucleotide sequence ID" value="NZ_CP058595.1"/>
</dbReference>
<keyword evidence="2" id="KW-1185">Reference proteome</keyword>
<proteinExistence type="predicted"/>
<dbReference type="GO" id="GO:0033104">
    <property type="term" value="C:type VI protein secretion system complex"/>
    <property type="evidence" value="ECO:0007669"/>
    <property type="project" value="InterPro"/>
</dbReference>
<name>A0A7H9AM98_9FLAO</name>
<protein>
    <submittedName>
        <fullName evidence="1">Uncharacterized protein</fullName>
    </submittedName>
</protein>
<dbReference type="KEGG" id="cagg:HYG79_03795"/>
<dbReference type="InterPro" id="IPR041408">
    <property type="entry name" value="Hcp_Tssd"/>
</dbReference>
<dbReference type="EMBL" id="CP058595">
    <property type="protein sequence ID" value="QLG44504.1"/>
    <property type="molecule type" value="Genomic_DNA"/>
</dbReference>